<keyword evidence="2" id="KW-0520">NAD</keyword>
<dbReference type="Gene3D" id="3.30.9.10">
    <property type="entry name" value="D-Amino Acid Oxidase, subunit A, domain 2"/>
    <property type="match status" value="1"/>
</dbReference>
<keyword evidence="1" id="KW-0560">Oxidoreductase</keyword>
<sequence>MIKTRTQVGIVGAGPAGLLLSHILHLNGIESIVLERQGRDDVEAIIKAGVLEQGTVDLMNEIGAGERMMKEGLRHEGIVLRFDGRDERIDLADLTGGKAVKIYAQHDVIKDLIQVRLATGGDIRFNAKDVSVHELEGAQPKIRYREADGTMHEINCDFVAGCDGTQGISRPSVPAGKLEVSERLYPFGWFGILCQAPPSSDELIYSMHERGFVLVSTRSPDVQRMYFQCSPTEKVADWSDDRIWAEFRARLRTRDGWEPKEGKIFGKTVIGMRSMVVEPMRYGKLFLAGDSAHVVPPTGAKGLNLAASDAQILARALTSFYQQRNSDLLDQYSDIALRRIWKATRFSWWMTSMMHSFPGADAFQHKLQVAELDYVTRSRAAATALAENYVGLPIEWPASGAKRSRQAAVKPVPLAA</sequence>
<protein>
    <submittedName>
        <fullName evidence="4">4-hydroxybenzoate 3-monooxygenase</fullName>
    </submittedName>
</protein>
<dbReference type="InterPro" id="IPR050631">
    <property type="entry name" value="PheA/TfdB_FAD_monoxygenase"/>
</dbReference>
<dbReference type="PRINTS" id="PR00420">
    <property type="entry name" value="RNGMNOXGNASE"/>
</dbReference>
<dbReference type="SUPFAM" id="SSF54373">
    <property type="entry name" value="FAD-linked reductases, C-terminal domain"/>
    <property type="match status" value="1"/>
</dbReference>
<dbReference type="Gene3D" id="3.50.50.60">
    <property type="entry name" value="FAD/NAD(P)-binding domain"/>
    <property type="match status" value="1"/>
</dbReference>
<dbReference type="EMBL" id="JBBKZV010000026">
    <property type="protein sequence ID" value="MEJ8825812.1"/>
    <property type="molecule type" value="Genomic_DNA"/>
</dbReference>
<accession>A0ABU8W6X5</accession>
<dbReference type="Proteomes" id="UP001363010">
    <property type="component" value="Unassembled WGS sequence"/>
</dbReference>
<dbReference type="RefSeq" id="WP_340366843.1">
    <property type="nucleotide sequence ID" value="NZ_JBBKZV010000026.1"/>
</dbReference>
<feature type="domain" description="FAD-binding" evidence="3">
    <location>
        <begin position="5"/>
        <end position="347"/>
    </location>
</feature>
<name>A0ABU8W6X5_9BURK</name>
<dbReference type="NCBIfam" id="NF006091">
    <property type="entry name" value="PRK08243.1"/>
    <property type="match status" value="1"/>
</dbReference>
<evidence type="ECO:0000313" key="4">
    <source>
        <dbReference type="EMBL" id="MEJ8825812.1"/>
    </source>
</evidence>
<dbReference type="InterPro" id="IPR036188">
    <property type="entry name" value="FAD/NAD-bd_sf"/>
</dbReference>
<reference evidence="4 5" key="1">
    <citation type="submission" date="2024-03" db="EMBL/GenBank/DDBJ databases">
        <title>Novel species of the genus Variovorax.</title>
        <authorList>
            <person name="Liu Q."/>
            <person name="Xin Y.-H."/>
        </authorList>
    </citation>
    <scope>NUCLEOTIDE SEQUENCE [LARGE SCALE GENOMIC DNA]</scope>
    <source>
        <strain evidence="4 5">KACC 18501</strain>
    </source>
</reference>
<keyword evidence="5" id="KW-1185">Reference proteome</keyword>
<evidence type="ECO:0000256" key="1">
    <source>
        <dbReference type="ARBA" id="ARBA00023002"/>
    </source>
</evidence>
<evidence type="ECO:0000256" key="2">
    <source>
        <dbReference type="ARBA" id="ARBA00023027"/>
    </source>
</evidence>
<evidence type="ECO:0000259" key="3">
    <source>
        <dbReference type="Pfam" id="PF01494"/>
    </source>
</evidence>
<dbReference type="Pfam" id="PF01494">
    <property type="entry name" value="FAD_binding_3"/>
    <property type="match status" value="1"/>
</dbReference>
<comment type="caution">
    <text evidence="4">The sequence shown here is derived from an EMBL/GenBank/DDBJ whole genome shotgun (WGS) entry which is preliminary data.</text>
</comment>
<dbReference type="SUPFAM" id="SSF51905">
    <property type="entry name" value="FAD/NAD(P)-binding domain"/>
    <property type="match status" value="1"/>
</dbReference>
<dbReference type="PANTHER" id="PTHR43476:SF4">
    <property type="entry name" value="BLR0106 PROTEIN"/>
    <property type="match status" value="1"/>
</dbReference>
<proteinExistence type="predicted"/>
<evidence type="ECO:0000313" key="5">
    <source>
        <dbReference type="Proteomes" id="UP001363010"/>
    </source>
</evidence>
<dbReference type="InterPro" id="IPR002938">
    <property type="entry name" value="FAD-bd"/>
</dbReference>
<organism evidence="4 5">
    <name type="scientific">Variovorax humicola</name>
    <dbReference type="NCBI Taxonomy" id="1769758"/>
    <lineage>
        <taxon>Bacteria</taxon>
        <taxon>Pseudomonadati</taxon>
        <taxon>Pseudomonadota</taxon>
        <taxon>Betaproteobacteria</taxon>
        <taxon>Burkholderiales</taxon>
        <taxon>Comamonadaceae</taxon>
        <taxon>Variovorax</taxon>
    </lineage>
</organism>
<dbReference type="PANTHER" id="PTHR43476">
    <property type="entry name" value="3-(3-HYDROXY-PHENYL)PROPIONATE/3-HYDROXYCINNAMIC ACID HYDROXYLASE"/>
    <property type="match status" value="1"/>
</dbReference>
<gene>
    <name evidence="4" type="ORF">WKW80_27900</name>
</gene>